<name>A0A0E9QBH2_ANGAN</name>
<reference evidence="2" key="1">
    <citation type="submission" date="2014-11" db="EMBL/GenBank/DDBJ databases">
        <authorList>
            <person name="Amaro Gonzalez C."/>
        </authorList>
    </citation>
    <scope>NUCLEOTIDE SEQUENCE</scope>
</reference>
<protein>
    <submittedName>
        <fullName evidence="2">Uncharacterized protein</fullName>
    </submittedName>
</protein>
<feature type="region of interest" description="Disordered" evidence="1">
    <location>
        <begin position="1"/>
        <end position="61"/>
    </location>
</feature>
<dbReference type="AlphaFoldDB" id="A0A0E9QBH2"/>
<reference evidence="2" key="2">
    <citation type="journal article" date="2015" name="Fish Shellfish Immunol.">
        <title>Early steps in the European eel (Anguilla anguilla)-Vibrio vulnificus interaction in the gills: Role of the RtxA13 toxin.</title>
        <authorList>
            <person name="Callol A."/>
            <person name="Pajuelo D."/>
            <person name="Ebbesson L."/>
            <person name="Teles M."/>
            <person name="MacKenzie S."/>
            <person name="Amaro C."/>
        </authorList>
    </citation>
    <scope>NUCLEOTIDE SEQUENCE</scope>
</reference>
<feature type="compositionally biased region" description="Polar residues" evidence="1">
    <location>
        <begin position="43"/>
        <end position="55"/>
    </location>
</feature>
<evidence type="ECO:0000313" key="2">
    <source>
        <dbReference type="EMBL" id="JAH13852.1"/>
    </source>
</evidence>
<organism evidence="2">
    <name type="scientific">Anguilla anguilla</name>
    <name type="common">European freshwater eel</name>
    <name type="synonym">Muraena anguilla</name>
    <dbReference type="NCBI Taxonomy" id="7936"/>
    <lineage>
        <taxon>Eukaryota</taxon>
        <taxon>Metazoa</taxon>
        <taxon>Chordata</taxon>
        <taxon>Craniata</taxon>
        <taxon>Vertebrata</taxon>
        <taxon>Euteleostomi</taxon>
        <taxon>Actinopterygii</taxon>
        <taxon>Neopterygii</taxon>
        <taxon>Teleostei</taxon>
        <taxon>Anguilliformes</taxon>
        <taxon>Anguillidae</taxon>
        <taxon>Anguilla</taxon>
    </lineage>
</organism>
<feature type="compositionally biased region" description="Acidic residues" evidence="1">
    <location>
        <begin position="21"/>
        <end position="30"/>
    </location>
</feature>
<accession>A0A0E9QBH2</accession>
<dbReference type="EMBL" id="GBXM01094725">
    <property type="protein sequence ID" value="JAH13852.1"/>
    <property type="molecule type" value="Transcribed_RNA"/>
</dbReference>
<proteinExistence type="predicted"/>
<sequence length="61" mass="6720">MSSSTLSDLSPAPSITISEDLCSDLDDTDSDQSHISPEAIENQEVQNMPTTTYSASMWRPW</sequence>
<evidence type="ECO:0000256" key="1">
    <source>
        <dbReference type="SAM" id="MobiDB-lite"/>
    </source>
</evidence>
<feature type="compositionally biased region" description="Polar residues" evidence="1">
    <location>
        <begin position="1"/>
        <end position="17"/>
    </location>
</feature>